<feature type="transmembrane region" description="Helical" evidence="8">
    <location>
        <begin position="178"/>
        <end position="196"/>
    </location>
</feature>
<dbReference type="Proteomes" id="UP000469927">
    <property type="component" value="Unassembled WGS sequence"/>
</dbReference>
<evidence type="ECO:0000313" key="9">
    <source>
        <dbReference type="EMBL" id="KAB0883807.1"/>
    </source>
</evidence>
<dbReference type="InterPro" id="IPR011606">
    <property type="entry name" value="Brnchd-chn_aa_trnsp_permease"/>
</dbReference>
<evidence type="ECO:0000313" key="12">
    <source>
        <dbReference type="Proteomes" id="UP000469927"/>
    </source>
</evidence>
<keyword evidence="6 8" id="KW-1133">Transmembrane helix</keyword>
<evidence type="ECO:0000256" key="3">
    <source>
        <dbReference type="ARBA" id="ARBA00022448"/>
    </source>
</evidence>
<feature type="transmembrane region" description="Helical" evidence="8">
    <location>
        <begin position="216"/>
        <end position="235"/>
    </location>
</feature>
<evidence type="ECO:0000256" key="7">
    <source>
        <dbReference type="ARBA" id="ARBA00023136"/>
    </source>
</evidence>
<dbReference type="Pfam" id="PF03591">
    <property type="entry name" value="AzlC"/>
    <property type="match status" value="1"/>
</dbReference>
<feature type="transmembrane region" description="Helical" evidence="8">
    <location>
        <begin position="21"/>
        <end position="46"/>
    </location>
</feature>
<evidence type="ECO:0000256" key="2">
    <source>
        <dbReference type="ARBA" id="ARBA00010735"/>
    </source>
</evidence>
<dbReference type="GO" id="GO:1903785">
    <property type="term" value="P:L-valine transmembrane transport"/>
    <property type="evidence" value="ECO:0007669"/>
    <property type="project" value="TreeGrafter"/>
</dbReference>
<keyword evidence="3" id="KW-0813">Transport</keyword>
<feature type="transmembrane region" description="Helical" evidence="8">
    <location>
        <begin position="66"/>
        <end position="88"/>
    </location>
</feature>
<dbReference type="EMBL" id="WAGD01000013">
    <property type="protein sequence ID" value="KAB0883807.1"/>
    <property type="molecule type" value="Genomic_DNA"/>
</dbReference>
<evidence type="ECO:0000256" key="4">
    <source>
        <dbReference type="ARBA" id="ARBA00022475"/>
    </source>
</evidence>
<reference evidence="9 12" key="2">
    <citation type="submission" date="2019-08" db="EMBL/GenBank/DDBJ databases">
        <title>Prevalence, distribution, and phylogeny of type two toxin-antitoxin genes possessed by Cronobacter species where C. sakazakii homologs follow sequence type lineages.</title>
        <authorList>
            <person name="Finkelstein S."/>
            <person name="Negrete F."/>
            <person name="Jang H."/>
            <person name="Gopinath G.R."/>
            <person name="Tall B.D."/>
        </authorList>
    </citation>
    <scope>NUCLEOTIDE SEQUENCE [LARGE SCALE GENOMIC DNA]</scope>
    <source>
        <strain evidence="9 12">MOD1_GK1257</strain>
    </source>
</reference>
<dbReference type="Proteomes" id="UP000244378">
    <property type="component" value="Unassembled WGS sequence"/>
</dbReference>
<comment type="caution">
    <text evidence="10">The sequence shown here is derived from an EMBL/GenBank/DDBJ whole genome shotgun (WGS) entry which is preliminary data.</text>
</comment>
<keyword evidence="7 8" id="KW-0472">Membrane</keyword>
<evidence type="ECO:0000313" key="11">
    <source>
        <dbReference type="Proteomes" id="UP000244378"/>
    </source>
</evidence>
<comment type="similarity">
    <text evidence="2">Belongs to the AzlC family.</text>
</comment>
<reference evidence="10 11" key="1">
    <citation type="submission" date="2016-12" db="EMBL/GenBank/DDBJ databases">
        <title>Analysis of the Molecular Diversity Among Cronobacter Species Isolated from Filth Flies Using a Pan Genomic DNA Microarray.</title>
        <authorList>
            <person name="Pava-Ripoll M."/>
            <person name="Tall B."/>
            <person name="Farber J."/>
            <person name="Fanning S."/>
            <person name="Lehner A."/>
            <person name="Stephan R."/>
            <person name="Pagotto F."/>
            <person name="Iverson C."/>
            <person name="Ziobro G."/>
            <person name="Miller A."/>
            <person name="Pearson R."/>
            <person name="Yan Q."/>
            <person name="Kim M."/>
            <person name="Jeong S."/>
            <person name="Park J."/>
            <person name="Jun S."/>
            <person name="Choi H."/>
            <person name="Chung T."/>
            <person name="Yoo Y."/>
            <person name="Park E."/>
            <person name="Hwang S."/>
            <person name="Lee B."/>
            <person name="Sathyamoorthy V."/>
            <person name="Carter L."/>
            <person name="Mammel M."/>
            <person name="Jackson S."/>
            <person name="Kothary M."/>
            <person name="Patel I."/>
            <person name="Grim C."/>
            <person name="Gopinath G."/>
            <person name="Gangiredla J."/>
            <person name="Chase H."/>
        </authorList>
    </citation>
    <scope>NUCLEOTIDE SEQUENCE [LARGE SCALE GENOMIC DNA]</scope>
    <source>
        <strain evidence="10 11">MOD1-Md1s</strain>
    </source>
</reference>
<dbReference type="AlphaFoldDB" id="A0A2T7AUI3"/>
<gene>
    <name evidence="10" type="ORF">AUN14_07985</name>
    <name evidence="9" type="ORF">FZI19_05835</name>
</gene>
<evidence type="ECO:0000256" key="5">
    <source>
        <dbReference type="ARBA" id="ARBA00022692"/>
    </source>
</evidence>
<dbReference type="OrthoDB" id="6711132at2"/>
<dbReference type="RefSeq" id="WP_075192917.1">
    <property type="nucleotide sequence ID" value="NZ_JADKNN010000016.1"/>
</dbReference>
<evidence type="ECO:0000256" key="8">
    <source>
        <dbReference type="SAM" id="Phobius"/>
    </source>
</evidence>
<keyword evidence="5 8" id="KW-0812">Transmembrane</keyword>
<name>A0A2T7AUI3_9ENTR</name>
<organism evidence="10 11">
    <name type="scientific">Cronobacter muytjensii</name>
    <dbReference type="NCBI Taxonomy" id="413501"/>
    <lineage>
        <taxon>Bacteria</taxon>
        <taxon>Pseudomonadati</taxon>
        <taxon>Pseudomonadota</taxon>
        <taxon>Gammaproteobacteria</taxon>
        <taxon>Enterobacterales</taxon>
        <taxon>Enterobacteriaceae</taxon>
        <taxon>Cronobacter</taxon>
    </lineage>
</organism>
<dbReference type="EMBL" id="MSAE01000014">
    <property type="protein sequence ID" value="PUX15423.1"/>
    <property type="molecule type" value="Genomic_DNA"/>
</dbReference>
<dbReference type="PANTHER" id="PTHR34979">
    <property type="entry name" value="INNER MEMBRANE PROTEIN YGAZ"/>
    <property type="match status" value="1"/>
</dbReference>
<accession>A0A2T7AUI3</accession>
<comment type="subcellular location">
    <subcellularLocation>
        <location evidence="1">Cell membrane</location>
        <topology evidence="1">Multi-pass membrane protein</topology>
    </subcellularLocation>
</comment>
<evidence type="ECO:0000313" key="10">
    <source>
        <dbReference type="EMBL" id="PUX15423.1"/>
    </source>
</evidence>
<sequence>MRTGSLKNLNYAERSDFKESLINASPIMAGYFVVAFVFGVMCLNAGLPVWFPAAMCLFVYAGTSQFAALTLLTSGASLLPIVLSTLLINSRHILMSMYMSKKIGPVGMSAFKKSLYAFGLTDESFAMHSQRLESRIATTASYLLSFNAFCHLSWIAGGLAGAVASEYLAKFISFRLDYALTAMMLFVLVALCNTTGKRIVALVSIATTIGMNFINISPLNVFVATAVGCGVGVCLKKSSS</sequence>
<evidence type="ECO:0000256" key="6">
    <source>
        <dbReference type="ARBA" id="ARBA00022989"/>
    </source>
</evidence>
<proteinExistence type="inferred from homology"/>
<dbReference type="PANTHER" id="PTHR34979:SF1">
    <property type="entry name" value="INNER MEMBRANE PROTEIN YGAZ"/>
    <property type="match status" value="1"/>
</dbReference>
<keyword evidence="4" id="KW-1003">Cell membrane</keyword>
<dbReference type="GO" id="GO:0005886">
    <property type="term" value="C:plasma membrane"/>
    <property type="evidence" value="ECO:0007669"/>
    <property type="project" value="UniProtKB-SubCell"/>
</dbReference>
<protein>
    <submittedName>
        <fullName evidence="9">AzlC family ABC transporter permease</fullName>
    </submittedName>
    <submittedName>
        <fullName evidence="10">Branched-chain amino acid ABC transporter permease</fullName>
    </submittedName>
</protein>
<evidence type="ECO:0000256" key="1">
    <source>
        <dbReference type="ARBA" id="ARBA00004651"/>
    </source>
</evidence>
<keyword evidence="12" id="KW-1185">Reference proteome</keyword>